<evidence type="ECO:0000256" key="4">
    <source>
        <dbReference type="RuleBase" id="RU003694"/>
    </source>
</evidence>
<dbReference type="Pfam" id="PF00109">
    <property type="entry name" value="ketoacyl-synt"/>
    <property type="match status" value="1"/>
</dbReference>
<feature type="domain" description="Ketosynthase family 3 (KS3)" evidence="5">
    <location>
        <begin position="3"/>
        <end position="405"/>
    </location>
</feature>
<evidence type="ECO:0000256" key="2">
    <source>
        <dbReference type="ARBA" id="ARBA00022679"/>
    </source>
</evidence>
<sequence length="415" mass="41907">MRTPEVVVTGLGVVAPNGVGTEEFWAAALGGVSGIRRVTRFDPGGYPAVLAGEVRDEEFDPAGCLPGRLLPQTDRVTRMALVAADWALAEAGLVRADDGYDVGVVTSSAAGGYEFGQRELQNLWAKGPQHVSAYQSFAWFYAVNTGQISIRNGMRGPCGVLVSDGAGGLDALGQARRMIRNGTAAMVSGAVESTLCPWGWVAHLATGQVSTAADPGAGYLPFAAGARGHLPGEGGAIVVMEDADRAAARGVTGYGTVAGHAATFDPPPGSGRPPALRRAAELALDDAGITPGQVDAVFADAAGSPVADAQEAEVIRGLFGDGGVPVCAPKAMTGRLGAGSGPLDVVTALLAMRDGLLPPAGPVAAAAAGHRIDLVTGRARPHQVRTALVLARGQGGFNSAVVLRGAGAIQEGTTP</sequence>
<dbReference type="Gene3D" id="3.40.47.10">
    <property type="match status" value="2"/>
</dbReference>
<organism evidence="6 7">
    <name type="scientific">Streptantibioticus silvisoli</name>
    <dbReference type="NCBI Taxonomy" id="2705255"/>
    <lineage>
        <taxon>Bacteria</taxon>
        <taxon>Bacillati</taxon>
        <taxon>Actinomycetota</taxon>
        <taxon>Actinomycetes</taxon>
        <taxon>Kitasatosporales</taxon>
        <taxon>Streptomycetaceae</taxon>
        <taxon>Streptantibioticus</taxon>
    </lineage>
</organism>
<proteinExistence type="inferred from homology"/>
<evidence type="ECO:0000256" key="1">
    <source>
        <dbReference type="ARBA" id="ARBA00008467"/>
    </source>
</evidence>
<protein>
    <submittedName>
        <fullName evidence="6">Ketosynthase chain-length factor</fullName>
    </submittedName>
</protein>
<dbReference type="PANTHER" id="PTHR11712:SF322">
    <property type="entry name" value="POLYKETIDE BETA-KETOACYL SYNTHASE 2-RELATED"/>
    <property type="match status" value="1"/>
</dbReference>
<dbReference type="Pfam" id="PF02801">
    <property type="entry name" value="Ketoacyl-synt_C"/>
    <property type="match status" value="1"/>
</dbReference>
<dbReference type="InterPro" id="IPR014030">
    <property type="entry name" value="Ketoacyl_synth_N"/>
</dbReference>
<dbReference type="InterPro" id="IPR014031">
    <property type="entry name" value="Ketoacyl_synth_C"/>
</dbReference>
<dbReference type="EMBL" id="JAAGKO020000014">
    <property type="protein sequence ID" value="MDI5963463.1"/>
    <property type="molecule type" value="Genomic_DNA"/>
</dbReference>
<keyword evidence="3" id="KW-0012">Acyltransferase</keyword>
<reference evidence="6 7" key="1">
    <citation type="submission" date="2023-05" db="EMBL/GenBank/DDBJ databases">
        <title>Streptantibioticus silvisoli sp. nov., acidotolerant actinomycetes 1 from pine litter.</title>
        <authorList>
            <person name="Swiecimska M."/>
            <person name="Golinska P."/>
            <person name="Sangal V."/>
            <person name="Wachnowicz B."/>
            <person name="Goodfellow M."/>
        </authorList>
    </citation>
    <scope>NUCLEOTIDE SEQUENCE [LARGE SCALE GENOMIC DNA]</scope>
    <source>
        <strain evidence="6 7">SL54</strain>
    </source>
</reference>
<dbReference type="SMART" id="SM00825">
    <property type="entry name" value="PKS_KS"/>
    <property type="match status" value="1"/>
</dbReference>
<gene>
    <name evidence="6" type="ORF">POF43_012195</name>
</gene>
<name>A0ABT6VY93_9ACTN</name>
<dbReference type="RefSeq" id="WP_282704552.1">
    <property type="nucleotide sequence ID" value="NZ_JAAGKO020000014.1"/>
</dbReference>
<dbReference type="PANTHER" id="PTHR11712">
    <property type="entry name" value="POLYKETIDE SYNTHASE-RELATED"/>
    <property type="match status" value="1"/>
</dbReference>
<evidence type="ECO:0000256" key="3">
    <source>
        <dbReference type="ARBA" id="ARBA00023315"/>
    </source>
</evidence>
<accession>A0ABT6VY93</accession>
<evidence type="ECO:0000259" key="5">
    <source>
        <dbReference type="PROSITE" id="PS52004"/>
    </source>
</evidence>
<dbReference type="InterPro" id="IPR020841">
    <property type="entry name" value="PKS_Beta-ketoAc_synthase_dom"/>
</dbReference>
<keyword evidence="2 4" id="KW-0808">Transferase</keyword>
<comment type="similarity">
    <text evidence="1 4">Belongs to the thiolase-like superfamily. Beta-ketoacyl-ACP synthases family.</text>
</comment>
<dbReference type="InterPro" id="IPR000794">
    <property type="entry name" value="Beta-ketoacyl_synthase"/>
</dbReference>
<keyword evidence="7" id="KW-1185">Reference proteome</keyword>
<evidence type="ECO:0000313" key="7">
    <source>
        <dbReference type="Proteomes" id="UP001156398"/>
    </source>
</evidence>
<dbReference type="CDD" id="cd00832">
    <property type="entry name" value="CLF"/>
    <property type="match status" value="1"/>
</dbReference>
<dbReference type="InterPro" id="IPR016039">
    <property type="entry name" value="Thiolase-like"/>
</dbReference>
<dbReference type="PROSITE" id="PS52004">
    <property type="entry name" value="KS3_2"/>
    <property type="match status" value="1"/>
</dbReference>
<dbReference type="Proteomes" id="UP001156398">
    <property type="component" value="Unassembled WGS sequence"/>
</dbReference>
<comment type="caution">
    <text evidence="6">The sequence shown here is derived from an EMBL/GenBank/DDBJ whole genome shotgun (WGS) entry which is preliminary data.</text>
</comment>
<dbReference type="SUPFAM" id="SSF53901">
    <property type="entry name" value="Thiolase-like"/>
    <property type="match status" value="2"/>
</dbReference>
<evidence type="ECO:0000313" key="6">
    <source>
        <dbReference type="EMBL" id="MDI5963463.1"/>
    </source>
</evidence>